<feature type="compositionally biased region" description="Polar residues" evidence="8">
    <location>
        <begin position="694"/>
        <end position="704"/>
    </location>
</feature>
<dbReference type="Pfam" id="PF20168">
    <property type="entry name" value="PDS5"/>
    <property type="match status" value="1"/>
</dbReference>
<dbReference type="GO" id="GO:0006281">
    <property type="term" value="P:DNA repair"/>
    <property type="evidence" value="ECO:0007669"/>
    <property type="project" value="UniProtKB-KW"/>
</dbReference>
<dbReference type="GO" id="GO:0007064">
    <property type="term" value="P:mitotic sister chromatid cohesion"/>
    <property type="evidence" value="ECO:0007669"/>
    <property type="project" value="UniProtKB-ARBA"/>
</dbReference>
<proteinExistence type="predicted"/>
<evidence type="ECO:0000313" key="9">
    <source>
        <dbReference type="EMBL" id="KAL2554875.1"/>
    </source>
</evidence>
<name>A0ABD1WZL1_9LAMI</name>
<comment type="subcellular location">
    <subcellularLocation>
        <location evidence="1">Nucleus</location>
    </subcellularLocation>
</comment>
<dbReference type="PANTHER" id="PTHR12663">
    <property type="entry name" value="ANDROGEN INDUCED INHIBITOR OF PROLIFERATION AS3 / PDS5-RELATED"/>
    <property type="match status" value="1"/>
</dbReference>
<keyword evidence="4" id="KW-0498">Mitosis</keyword>
<dbReference type="CDD" id="cd20404">
    <property type="entry name" value="Tudor_Agenet_AtEML-like"/>
    <property type="match status" value="1"/>
</dbReference>
<gene>
    <name evidence="9" type="ORF">Fot_08494</name>
</gene>
<evidence type="ECO:0000313" key="10">
    <source>
        <dbReference type="Proteomes" id="UP001604277"/>
    </source>
</evidence>
<feature type="compositionally biased region" description="Basic and acidic residues" evidence="8">
    <location>
        <begin position="414"/>
        <end position="447"/>
    </location>
</feature>
<evidence type="ECO:0000256" key="8">
    <source>
        <dbReference type="SAM" id="MobiDB-lite"/>
    </source>
</evidence>
<dbReference type="GO" id="GO:0005634">
    <property type="term" value="C:nucleus"/>
    <property type="evidence" value="ECO:0007669"/>
    <property type="project" value="UniProtKB-SubCell"/>
</dbReference>
<dbReference type="GO" id="GO:0051301">
    <property type="term" value="P:cell division"/>
    <property type="evidence" value="ECO:0007669"/>
    <property type="project" value="UniProtKB-KW"/>
</dbReference>
<keyword evidence="3" id="KW-0227">DNA damage</keyword>
<feature type="compositionally biased region" description="Basic residues" evidence="8">
    <location>
        <begin position="644"/>
        <end position="654"/>
    </location>
</feature>
<dbReference type="PANTHER" id="PTHR12663:SF69">
    <property type="entry name" value="SISTER CHROMATID COHESION PROTEIN PDS5 HOMOLOG E"/>
    <property type="match status" value="1"/>
</dbReference>
<evidence type="ECO:0000256" key="7">
    <source>
        <dbReference type="ARBA" id="ARBA00023306"/>
    </source>
</evidence>
<comment type="caution">
    <text evidence="9">The sequence shown here is derived from an EMBL/GenBank/DDBJ whole genome shotgun (WGS) entry which is preliminary data.</text>
</comment>
<accession>A0ABD1WZL1</accession>
<keyword evidence="10" id="KW-1185">Reference proteome</keyword>
<evidence type="ECO:0000256" key="3">
    <source>
        <dbReference type="ARBA" id="ARBA00022763"/>
    </source>
</evidence>
<feature type="compositionally biased region" description="Basic and acidic residues" evidence="8">
    <location>
        <begin position="488"/>
        <end position="506"/>
    </location>
</feature>
<feature type="compositionally biased region" description="Basic residues" evidence="8">
    <location>
        <begin position="620"/>
        <end position="630"/>
    </location>
</feature>
<feature type="compositionally biased region" description="Polar residues" evidence="8">
    <location>
        <begin position="395"/>
        <end position="412"/>
    </location>
</feature>
<sequence>MGSPSHHDASQKELEDELMDAGNKLLNPPSSIDELLTLLEKAENLLSKVWQQPPKSTAEALLPMMTALVADEFSQHADANVQVSVASCINELTRITAPEFPYSDDRMKGVFGLFMVAFEKLSCESGRNYKIALQILETVASVRSCVMMIDIECDALIGEMFQLFFKTIRSNHPPSVFTYMETIMTLVIQESDKISFELLSPLLASVTMNNKNISSVSWELGEKVFRNCAAKLKHYLRKAVESMNLDIDEYAEIVSSICRDTSSRKNTVGKEVAPTAVLSDNEISKSNELSKSEPEDSTPETKTANGNLSDDENSQGTLKSCEQELKNTDTRPDLQIEVGDVTDMQQQERDTGAVRKRRGRKPNSLIKPEEGYDHAWINGCKDSFEVPHNGKNQEKGSSPRSSLSKELASSTEPRMGKTPDVFRKKGSHCEKMGNYVSEDHSENDGPSRKRGRPKKEESITVKKDKQILSDTDTDGKDELSLQGFDGSKQIRNEVMSEKHKSEKVGDRVLVSPSKSSPAKAKCKKISTPDKEKKSRKTRIVKSYGEELVGVKIQVWWPMDKTFYPGIVDSFDPLTKKHKIIYEDDMEEILNLTKEIWELVDECPQLKKEADLPSPATAPVKTKKNTKKRKAGSSTEEEHGASSSKRSKSKTRKRNISGENSIENVVCIEDDPGDEARETNDDTDGAKHAVEPEAETSTSDLEPNN</sequence>
<feature type="region of interest" description="Disordered" evidence="8">
    <location>
        <begin position="264"/>
        <end position="370"/>
    </location>
</feature>
<dbReference type="SUPFAM" id="SSF48371">
    <property type="entry name" value="ARM repeat"/>
    <property type="match status" value="1"/>
</dbReference>
<evidence type="ECO:0000256" key="6">
    <source>
        <dbReference type="ARBA" id="ARBA00023242"/>
    </source>
</evidence>
<evidence type="ECO:0000256" key="1">
    <source>
        <dbReference type="ARBA" id="ARBA00004123"/>
    </source>
</evidence>
<feature type="compositionally biased region" description="Basic and acidic residues" evidence="8">
    <location>
        <begin position="282"/>
        <end position="294"/>
    </location>
</feature>
<feature type="compositionally biased region" description="Polar residues" evidence="8">
    <location>
        <begin position="300"/>
        <end position="320"/>
    </location>
</feature>
<evidence type="ECO:0000256" key="5">
    <source>
        <dbReference type="ARBA" id="ARBA00023204"/>
    </source>
</evidence>
<dbReference type="GO" id="GO:0035825">
    <property type="term" value="P:homologous recombination"/>
    <property type="evidence" value="ECO:0007669"/>
    <property type="project" value="UniProtKB-ARBA"/>
</dbReference>
<evidence type="ECO:0000256" key="4">
    <source>
        <dbReference type="ARBA" id="ARBA00022776"/>
    </source>
</evidence>
<feature type="compositionally biased region" description="Basic and acidic residues" evidence="8">
    <location>
        <begin position="454"/>
        <end position="479"/>
    </location>
</feature>
<keyword evidence="5" id="KW-0234">DNA repair</keyword>
<reference evidence="10" key="1">
    <citation type="submission" date="2024-07" db="EMBL/GenBank/DDBJ databases">
        <title>Two chromosome-level genome assemblies of Korean endemic species Abeliophyllum distichum and Forsythia ovata (Oleaceae).</title>
        <authorList>
            <person name="Jang H."/>
        </authorList>
    </citation>
    <scope>NUCLEOTIDE SEQUENCE [LARGE SCALE GENOMIC DNA]</scope>
</reference>
<dbReference type="AlphaFoldDB" id="A0ABD1WZL1"/>
<dbReference type="Gene3D" id="2.30.30.140">
    <property type="match status" value="1"/>
</dbReference>
<keyword evidence="6" id="KW-0539">Nucleus</keyword>
<keyword evidence="2" id="KW-0132">Cell division</keyword>
<feature type="region of interest" description="Disordered" evidence="8">
    <location>
        <begin position="606"/>
        <end position="704"/>
    </location>
</feature>
<protein>
    <submittedName>
        <fullName evidence="9">Tudor/PWWP/MBT superfamily protein</fullName>
    </submittedName>
</protein>
<feature type="region of interest" description="Disordered" evidence="8">
    <location>
        <begin position="384"/>
        <end position="533"/>
    </location>
</feature>
<dbReference type="EMBL" id="JBFOLJ010000002">
    <property type="protein sequence ID" value="KAL2554875.1"/>
    <property type="molecule type" value="Genomic_DNA"/>
</dbReference>
<evidence type="ECO:0000256" key="2">
    <source>
        <dbReference type="ARBA" id="ARBA00022618"/>
    </source>
</evidence>
<feature type="compositionally biased region" description="Basic and acidic residues" evidence="8">
    <location>
        <begin position="321"/>
        <end position="334"/>
    </location>
</feature>
<dbReference type="SUPFAM" id="SSF63748">
    <property type="entry name" value="Tudor/PWWP/MBT"/>
    <property type="match status" value="1"/>
</dbReference>
<keyword evidence="7" id="KW-0131">Cell cycle</keyword>
<dbReference type="Proteomes" id="UP001604277">
    <property type="component" value="Unassembled WGS sequence"/>
</dbReference>
<dbReference type="InterPro" id="IPR016024">
    <property type="entry name" value="ARM-type_fold"/>
</dbReference>
<feature type="compositionally biased region" description="Basic and acidic residues" evidence="8">
    <location>
        <begin position="673"/>
        <end position="690"/>
    </location>
</feature>
<dbReference type="InterPro" id="IPR039776">
    <property type="entry name" value="Pds5"/>
</dbReference>
<organism evidence="9 10">
    <name type="scientific">Forsythia ovata</name>
    <dbReference type="NCBI Taxonomy" id="205694"/>
    <lineage>
        <taxon>Eukaryota</taxon>
        <taxon>Viridiplantae</taxon>
        <taxon>Streptophyta</taxon>
        <taxon>Embryophyta</taxon>
        <taxon>Tracheophyta</taxon>
        <taxon>Spermatophyta</taxon>
        <taxon>Magnoliopsida</taxon>
        <taxon>eudicotyledons</taxon>
        <taxon>Gunneridae</taxon>
        <taxon>Pentapetalae</taxon>
        <taxon>asterids</taxon>
        <taxon>lamiids</taxon>
        <taxon>Lamiales</taxon>
        <taxon>Oleaceae</taxon>
        <taxon>Forsythieae</taxon>
        <taxon>Forsythia</taxon>
    </lineage>
</organism>